<dbReference type="GeneID" id="130463309"/>
<sequence length="531" mass="59750">MIETQLAQLASTIKEHHLHTSLPPQGQAPRQMNAIVTRSGKTLGDSVRASKVSESKGEEQKGIVESNDNDAVENEPHVDDVSDVSKPKETTLLPFPTPKPPYPQRFIRHKLDVRFSKLFEFLRKLHITIPFTDALKQMPTYSRFLKEILSGKRDCDVKKTVNLTENGSAIILNQMPPKLKDPGSFSIPCAIKTLEIGNSLCDLGASVSLMQYSVFTKLDIGELVPTNITLQLGDRSVKYTIGKVEDVPLRVGKFIIPMDFVVLDIDEDAHVPIILGRRFLATAVAIFDVKQGVITLKVGKDSLTFDLTNTMQYPSSPSENCFFVYSLDPLVHDMHEHLLISNDPLKLAILNRECLGNVGVEAAKYKEQLNTTPLGEECCLLLDREDFHDDLEQRDVLKLIHVLRRNQSALGYTIDDLKDISLTLCMHHIELEDNAFPHRERQRKLNPPMGEVVKKEIVKLLAAGIIYHISNSRWVSPVHVVPKKGGMTVVKNQQGELISTQTVTGWRMCIDYRQLNLSTKKYHFALHRSNA</sequence>
<evidence type="ECO:0000256" key="1">
    <source>
        <dbReference type="SAM" id="MobiDB-lite"/>
    </source>
</evidence>
<dbReference type="Gene3D" id="3.10.10.10">
    <property type="entry name" value="HIV Type 1 Reverse Transcriptase, subunit A, domain 1"/>
    <property type="match status" value="1"/>
</dbReference>
<dbReference type="CDD" id="cd00303">
    <property type="entry name" value="retropepsin_like"/>
    <property type="match status" value="1"/>
</dbReference>
<reference evidence="3" key="2">
    <citation type="submission" date="2025-08" db="UniProtKB">
        <authorList>
            <consortium name="RefSeq"/>
        </authorList>
    </citation>
    <scope>IDENTIFICATION</scope>
    <source>
        <tissue evidence="3">Leaf</tissue>
    </source>
</reference>
<feature type="compositionally biased region" description="Basic and acidic residues" evidence="1">
    <location>
        <begin position="51"/>
        <end position="62"/>
    </location>
</feature>
<dbReference type="RefSeq" id="XP_056688382.1">
    <property type="nucleotide sequence ID" value="XM_056832404.1"/>
</dbReference>
<dbReference type="InterPro" id="IPR021109">
    <property type="entry name" value="Peptidase_aspartic_dom_sf"/>
</dbReference>
<proteinExistence type="predicted"/>
<accession>A0ABM3QYC3</accession>
<feature type="region of interest" description="Disordered" evidence="1">
    <location>
        <begin position="36"/>
        <end position="89"/>
    </location>
</feature>
<feature type="compositionally biased region" description="Basic and acidic residues" evidence="1">
    <location>
        <begin position="74"/>
        <end position="89"/>
    </location>
</feature>
<evidence type="ECO:0008006" key="4">
    <source>
        <dbReference type="Google" id="ProtNLM"/>
    </source>
</evidence>
<dbReference type="Proteomes" id="UP000813463">
    <property type="component" value="Chromosome 6"/>
</dbReference>
<evidence type="ECO:0000313" key="3">
    <source>
        <dbReference type="RefSeq" id="XP_056688382.1"/>
    </source>
</evidence>
<dbReference type="PANTHER" id="PTHR33067">
    <property type="entry name" value="RNA-DIRECTED DNA POLYMERASE-RELATED"/>
    <property type="match status" value="1"/>
</dbReference>
<reference evidence="2" key="1">
    <citation type="journal article" date="2021" name="Nat. Commun.">
        <title>Genomic analyses provide insights into spinach domestication and the genetic basis of agronomic traits.</title>
        <authorList>
            <person name="Cai X."/>
            <person name="Sun X."/>
            <person name="Xu C."/>
            <person name="Sun H."/>
            <person name="Wang X."/>
            <person name="Ge C."/>
            <person name="Zhang Z."/>
            <person name="Wang Q."/>
            <person name="Fei Z."/>
            <person name="Jiao C."/>
            <person name="Wang Q."/>
        </authorList>
    </citation>
    <scope>NUCLEOTIDE SEQUENCE [LARGE SCALE GENOMIC DNA]</scope>
    <source>
        <strain evidence="2">cv. Varoflay</strain>
    </source>
</reference>
<dbReference type="Gene3D" id="2.40.70.10">
    <property type="entry name" value="Acid Proteases"/>
    <property type="match status" value="1"/>
</dbReference>
<gene>
    <name evidence="3" type="primary">LOC130463309</name>
</gene>
<keyword evidence="2" id="KW-1185">Reference proteome</keyword>
<name>A0ABM3QYC3_SPIOL</name>
<dbReference type="InterPro" id="IPR043502">
    <property type="entry name" value="DNA/RNA_pol_sf"/>
</dbReference>
<dbReference type="PANTHER" id="PTHR33067:SF31">
    <property type="entry name" value="RNA-DIRECTED DNA POLYMERASE"/>
    <property type="match status" value="1"/>
</dbReference>
<dbReference type="SUPFAM" id="SSF56672">
    <property type="entry name" value="DNA/RNA polymerases"/>
    <property type="match status" value="1"/>
</dbReference>
<organism evidence="2 3">
    <name type="scientific">Spinacia oleracea</name>
    <name type="common">Spinach</name>
    <dbReference type="NCBI Taxonomy" id="3562"/>
    <lineage>
        <taxon>Eukaryota</taxon>
        <taxon>Viridiplantae</taxon>
        <taxon>Streptophyta</taxon>
        <taxon>Embryophyta</taxon>
        <taxon>Tracheophyta</taxon>
        <taxon>Spermatophyta</taxon>
        <taxon>Magnoliopsida</taxon>
        <taxon>eudicotyledons</taxon>
        <taxon>Gunneridae</taxon>
        <taxon>Pentapetalae</taxon>
        <taxon>Caryophyllales</taxon>
        <taxon>Chenopodiaceae</taxon>
        <taxon>Chenopodioideae</taxon>
        <taxon>Anserineae</taxon>
        <taxon>Spinacia</taxon>
    </lineage>
</organism>
<protein>
    <recommendedName>
        <fullName evidence="4">Aspartic peptidase DDI1-type domain-containing protein</fullName>
    </recommendedName>
</protein>
<evidence type="ECO:0000313" key="2">
    <source>
        <dbReference type="Proteomes" id="UP000813463"/>
    </source>
</evidence>